<dbReference type="GO" id="GO:0006635">
    <property type="term" value="P:fatty acid beta-oxidation"/>
    <property type="evidence" value="ECO:0007669"/>
    <property type="project" value="TreeGrafter"/>
</dbReference>
<dbReference type="PANTHER" id="PTHR43853">
    <property type="entry name" value="3-KETOACYL-COA THIOLASE, PEROXISOMAL"/>
    <property type="match status" value="1"/>
</dbReference>
<evidence type="ECO:0000313" key="10">
    <source>
        <dbReference type="EMBL" id="MTH28494.1"/>
    </source>
</evidence>
<keyword evidence="11" id="KW-1185">Reference proteome</keyword>
<dbReference type="Proteomes" id="UP000488936">
    <property type="component" value="Unassembled WGS sequence"/>
</dbReference>
<protein>
    <recommendedName>
        <fullName evidence="5">acetyl-CoA C-acyltransferase</fullName>
        <ecNumber evidence="5">2.3.1.16</ecNumber>
    </recommendedName>
</protein>
<evidence type="ECO:0000256" key="6">
    <source>
        <dbReference type="PIRSR" id="PIRSR000429-1"/>
    </source>
</evidence>
<dbReference type="OrthoDB" id="9764892at2"/>
<feature type="active site" description="Acyl-thioester intermediate" evidence="6">
    <location>
        <position position="91"/>
    </location>
</feature>
<dbReference type="Pfam" id="PF02803">
    <property type="entry name" value="Thiolase_C"/>
    <property type="match status" value="1"/>
</dbReference>
<feature type="active site" description="Proton acceptor" evidence="6">
    <location>
        <position position="379"/>
    </location>
</feature>
<accession>A0A7K1GJU2</accession>
<dbReference type="PROSITE" id="PS00099">
    <property type="entry name" value="THIOLASE_3"/>
    <property type="match status" value="1"/>
</dbReference>
<sequence>MKTAYIVQGYRTAVGKAPKGVFRFKRPDELAAETIEYLMSKLPEFDKARIDDVMVGNAMPEAEQGLNMGRLISLMGLKVDDVPGVTVNRYCASGIETIGMAVAKIQAGMADCIIAGGAESMSYIPMGGYKPTPDYGVAKAGHEDYYWGMGLTAEAVANQFNVSRQDQDEFAYNSHMKALKAQAEGKFDNQIVPITINEVFINEKGKKDNKSYTVTKDEGPRAGTSVEVLNKLRPVFAADGSVTAGNSSQMSDGAAFVMVMSEEMVKELNIEPIARMVNYAAAGVEPRIMGIGPVKAIPKALKQAGLQLKDIDLFELNEAFASQSLAVIRELGINPDIVNVNGGAIALGHPLGCTGAKLSVQLFDEMKRRGSKYGMVTMCVGTGQGAAGIYELL</sequence>
<dbReference type="PANTHER" id="PTHR43853:SF21">
    <property type="entry name" value="STEROID 3-KETOACYL-COA THIOLASE"/>
    <property type="match status" value="1"/>
</dbReference>
<dbReference type="NCBIfam" id="TIGR01930">
    <property type="entry name" value="AcCoA-C-Actrans"/>
    <property type="match status" value="1"/>
</dbReference>
<dbReference type="InterPro" id="IPR020615">
    <property type="entry name" value="Thiolase_acyl_enz_int_AS"/>
</dbReference>
<name>A0A7K1GJU2_9FLAO</name>
<comment type="caution">
    <text evidence="10">The sequence shown here is derived from an EMBL/GenBank/DDBJ whole genome shotgun (WGS) entry which is preliminary data.</text>
</comment>
<dbReference type="InterPro" id="IPR020617">
    <property type="entry name" value="Thiolase_C"/>
</dbReference>
<evidence type="ECO:0000256" key="7">
    <source>
        <dbReference type="RuleBase" id="RU003557"/>
    </source>
</evidence>
<keyword evidence="3 7" id="KW-0808">Transferase</keyword>
<dbReference type="InterPro" id="IPR016039">
    <property type="entry name" value="Thiolase-like"/>
</dbReference>
<dbReference type="RefSeq" id="WP_155034483.1">
    <property type="nucleotide sequence ID" value="NZ_JAYMMG010000015.1"/>
</dbReference>
<comment type="pathway">
    <text evidence="1">Lipid metabolism.</text>
</comment>
<dbReference type="FunFam" id="3.40.47.10:FF:000010">
    <property type="entry name" value="Acetyl-CoA acetyltransferase (Thiolase)"/>
    <property type="match status" value="1"/>
</dbReference>
<gene>
    <name evidence="10" type="ORF">GJV77_00940</name>
</gene>
<dbReference type="InterPro" id="IPR002155">
    <property type="entry name" value="Thiolase"/>
</dbReference>
<organism evidence="10 11">
    <name type="scientific">Myroides pelagicus</name>
    <dbReference type="NCBI Taxonomy" id="270914"/>
    <lineage>
        <taxon>Bacteria</taxon>
        <taxon>Pseudomonadati</taxon>
        <taxon>Bacteroidota</taxon>
        <taxon>Flavobacteriia</taxon>
        <taxon>Flavobacteriales</taxon>
        <taxon>Flavobacteriaceae</taxon>
        <taxon>Myroides</taxon>
    </lineage>
</organism>
<evidence type="ECO:0000256" key="4">
    <source>
        <dbReference type="ARBA" id="ARBA00023315"/>
    </source>
</evidence>
<comment type="similarity">
    <text evidence="2 7">Belongs to the thiolase-like superfamily. Thiolase family.</text>
</comment>
<evidence type="ECO:0000256" key="2">
    <source>
        <dbReference type="ARBA" id="ARBA00010982"/>
    </source>
</evidence>
<dbReference type="EMBL" id="WMJY01000001">
    <property type="protein sequence ID" value="MTH28494.1"/>
    <property type="molecule type" value="Genomic_DNA"/>
</dbReference>
<feature type="domain" description="Thiolase C-terminal" evidence="9">
    <location>
        <begin position="271"/>
        <end position="390"/>
    </location>
</feature>
<dbReference type="InterPro" id="IPR020610">
    <property type="entry name" value="Thiolase_AS"/>
</dbReference>
<feature type="active site" description="Proton acceptor" evidence="6">
    <location>
        <position position="349"/>
    </location>
</feature>
<evidence type="ECO:0000313" key="11">
    <source>
        <dbReference type="Proteomes" id="UP000488936"/>
    </source>
</evidence>
<dbReference type="AlphaFoldDB" id="A0A7K1GJU2"/>
<dbReference type="EC" id="2.3.1.16" evidence="5"/>
<dbReference type="InterPro" id="IPR020613">
    <property type="entry name" value="Thiolase_CS"/>
</dbReference>
<dbReference type="InterPro" id="IPR050215">
    <property type="entry name" value="Thiolase-like_sf_Thiolase"/>
</dbReference>
<dbReference type="SUPFAM" id="SSF53901">
    <property type="entry name" value="Thiolase-like"/>
    <property type="match status" value="2"/>
</dbReference>
<dbReference type="CDD" id="cd00751">
    <property type="entry name" value="thiolase"/>
    <property type="match status" value="1"/>
</dbReference>
<reference evidence="10 11" key="1">
    <citation type="journal article" date="2006" name="Int. J. Syst. Evol. Microbiol.">
        <title>Myroides pelagicus sp. nov., isolated from seawater in Thailand.</title>
        <authorList>
            <person name="Yoon J."/>
            <person name="Maneerat S."/>
            <person name="Kawai F."/>
            <person name="Yokota A."/>
        </authorList>
    </citation>
    <scope>NUCLEOTIDE SEQUENCE [LARGE SCALE GENOMIC DNA]</scope>
    <source>
        <strain evidence="10 11">SM1T</strain>
    </source>
</reference>
<dbReference type="Gene3D" id="3.40.47.10">
    <property type="match status" value="1"/>
</dbReference>
<dbReference type="InterPro" id="IPR020616">
    <property type="entry name" value="Thiolase_N"/>
</dbReference>
<dbReference type="PROSITE" id="PS00737">
    <property type="entry name" value="THIOLASE_2"/>
    <property type="match status" value="1"/>
</dbReference>
<evidence type="ECO:0000259" key="8">
    <source>
        <dbReference type="Pfam" id="PF00108"/>
    </source>
</evidence>
<keyword evidence="4 7" id="KW-0012">Acyltransferase</keyword>
<dbReference type="Pfam" id="PF00108">
    <property type="entry name" value="Thiolase_N"/>
    <property type="match status" value="1"/>
</dbReference>
<evidence type="ECO:0000259" key="9">
    <source>
        <dbReference type="Pfam" id="PF02803"/>
    </source>
</evidence>
<feature type="domain" description="Thiolase N-terminal" evidence="8">
    <location>
        <begin position="5"/>
        <end position="263"/>
    </location>
</feature>
<evidence type="ECO:0000256" key="1">
    <source>
        <dbReference type="ARBA" id="ARBA00005189"/>
    </source>
</evidence>
<evidence type="ECO:0000256" key="5">
    <source>
        <dbReference type="ARBA" id="ARBA00024073"/>
    </source>
</evidence>
<dbReference type="GO" id="GO:0005737">
    <property type="term" value="C:cytoplasm"/>
    <property type="evidence" value="ECO:0007669"/>
    <property type="project" value="UniProtKB-ARBA"/>
</dbReference>
<dbReference type="PIRSF" id="PIRSF000429">
    <property type="entry name" value="Ac-CoA_Ac_transf"/>
    <property type="match status" value="1"/>
</dbReference>
<dbReference type="PROSITE" id="PS00098">
    <property type="entry name" value="THIOLASE_1"/>
    <property type="match status" value="1"/>
</dbReference>
<proteinExistence type="inferred from homology"/>
<dbReference type="GO" id="GO:0010124">
    <property type="term" value="P:phenylacetate catabolic process"/>
    <property type="evidence" value="ECO:0007669"/>
    <property type="project" value="TreeGrafter"/>
</dbReference>
<evidence type="ECO:0000256" key="3">
    <source>
        <dbReference type="ARBA" id="ARBA00022679"/>
    </source>
</evidence>
<dbReference type="GO" id="GO:0003988">
    <property type="term" value="F:acetyl-CoA C-acyltransferase activity"/>
    <property type="evidence" value="ECO:0007669"/>
    <property type="project" value="UniProtKB-EC"/>
</dbReference>